<protein>
    <recommendedName>
        <fullName evidence="3 13">Membrane protein insertase YidC</fullName>
    </recommendedName>
    <alternativeName>
        <fullName evidence="12 13">Foldase YidC</fullName>
    </alternativeName>
    <alternativeName>
        <fullName evidence="11 13">Membrane integrase YidC</fullName>
    </alternativeName>
    <alternativeName>
        <fullName evidence="13">Membrane protein YidC</fullName>
    </alternativeName>
</protein>
<dbReference type="PANTHER" id="PTHR12428">
    <property type="entry name" value="OXA1"/>
    <property type="match status" value="1"/>
</dbReference>
<dbReference type="InterPro" id="IPR001708">
    <property type="entry name" value="YidC/ALB3/OXA1/COX18"/>
</dbReference>
<dbReference type="OrthoDB" id="9780552at2"/>
<keyword evidence="5 13" id="KW-1003">Cell membrane</keyword>
<evidence type="ECO:0000256" key="11">
    <source>
        <dbReference type="ARBA" id="ARBA00033245"/>
    </source>
</evidence>
<dbReference type="GO" id="GO:0032977">
    <property type="term" value="F:membrane insertase activity"/>
    <property type="evidence" value="ECO:0007669"/>
    <property type="project" value="InterPro"/>
</dbReference>
<gene>
    <name evidence="13 17" type="primary">yidC</name>
    <name evidence="17" type="ORF">FNB15_09355</name>
</gene>
<dbReference type="Pfam" id="PF02096">
    <property type="entry name" value="60KD_IMP"/>
    <property type="match status" value="1"/>
</dbReference>
<dbReference type="KEGG" id="fer:FNB15_09355"/>
<dbReference type="InterPro" id="IPR028055">
    <property type="entry name" value="YidC/Oxa/ALB_C"/>
</dbReference>
<dbReference type="GO" id="GO:0051205">
    <property type="term" value="P:protein insertion into membrane"/>
    <property type="evidence" value="ECO:0007669"/>
    <property type="project" value="TreeGrafter"/>
</dbReference>
<comment type="subcellular location">
    <subcellularLocation>
        <location evidence="1">Cell inner membrane</location>
        <topology evidence="1">Multi-pass membrane protein</topology>
    </subcellularLocation>
    <subcellularLocation>
        <location evidence="13">Cell membrane</location>
        <topology evidence="13">Multi-pass membrane protein</topology>
    </subcellularLocation>
</comment>
<feature type="transmembrane region" description="Helical" evidence="13">
    <location>
        <begin position="549"/>
        <end position="574"/>
    </location>
</feature>
<feature type="compositionally biased region" description="Low complexity" evidence="14">
    <location>
        <begin position="35"/>
        <end position="60"/>
    </location>
</feature>
<dbReference type="HAMAP" id="MF_01810">
    <property type="entry name" value="YidC_type1"/>
    <property type="match status" value="1"/>
</dbReference>
<evidence type="ECO:0000256" key="6">
    <source>
        <dbReference type="ARBA" id="ARBA00022692"/>
    </source>
</evidence>
<keyword evidence="9 13" id="KW-0472">Membrane</keyword>
<organism evidence="17 18">
    <name type="scientific">Ferrovibrio terrae</name>
    <dbReference type="NCBI Taxonomy" id="2594003"/>
    <lineage>
        <taxon>Bacteria</taxon>
        <taxon>Pseudomonadati</taxon>
        <taxon>Pseudomonadota</taxon>
        <taxon>Alphaproteobacteria</taxon>
        <taxon>Rhodospirillales</taxon>
        <taxon>Rhodospirillaceae</taxon>
        <taxon>Ferrovibrio</taxon>
    </lineage>
</organism>
<dbReference type="PRINTS" id="PR01900">
    <property type="entry name" value="YIDCPROTEIN"/>
</dbReference>
<feature type="transmembrane region" description="Helical" evidence="13">
    <location>
        <begin position="515"/>
        <end position="533"/>
    </location>
</feature>
<feature type="region of interest" description="Disordered" evidence="14">
    <location>
        <begin position="35"/>
        <end position="67"/>
    </location>
</feature>
<evidence type="ECO:0000256" key="7">
    <source>
        <dbReference type="ARBA" id="ARBA00022927"/>
    </source>
</evidence>
<evidence type="ECO:0000256" key="14">
    <source>
        <dbReference type="SAM" id="MobiDB-lite"/>
    </source>
</evidence>
<evidence type="ECO:0000256" key="8">
    <source>
        <dbReference type="ARBA" id="ARBA00022989"/>
    </source>
</evidence>
<evidence type="ECO:0000259" key="16">
    <source>
        <dbReference type="Pfam" id="PF14849"/>
    </source>
</evidence>
<dbReference type="GO" id="GO:0005886">
    <property type="term" value="C:plasma membrane"/>
    <property type="evidence" value="ECO:0007669"/>
    <property type="project" value="UniProtKB-SubCell"/>
</dbReference>
<dbReference type="GO" id="GO:0015031">
    <property type="term" value="P:protein transport"/>
    <property type="evidence" value="ECO:0007669"/>
    <property type="project" value="UniProtKB-KW"/>
</dbReference>
<dbReference type="RefSeq" id="WP_144068440.1">
    <property type="nucleotide sequence ID" value="NZ_CP041636.1"/>
</dbReference>
<evidence type="ECO:0000256" key="5">
    <source>
        <dbReference type="ARBA" id="ARBA00022475"/>
    </source>
</evidence>
<dbReference type="InterPro" id="IPR028053">
    <property type="entry name" value="Membr_insert_YidC_N"/>
</dbReference>
<dbReference type="InterPro" id="IPR038221">
    <property type="entry name" value="YidC_periplasmic_sf"/>
</dbReference>
<dbReference type="PRINTS" id="PR00701">
    <property type="entry name" value="60KDINNERMP"/>
</dbReference>
<keyword evidence="10 13" id="KW-0143">Chaperone</keyword>
<comment type="similarity">
    <text evidence="2 13">Belongs to the OXA1/ALB3/YidC family. Type 1 subfamily.</text>
</comment>
<dbReference type="NCBIfam" id="TIGR03592">
    <property type="entry name" value="yidC_oxa1_cterm"/>
    <property type="match status" value="1"/>
</dbReference>
<keyword evidence="6 13" id="KW-0812">Transmembrane</keyword>
<proteinExistence type="inferred from homology"/>
<dbReference type="NCBIfam" id="NF002353">
    <property type="entry name" value="PRK01318.1-4"/>
    <property type="match status" value="1"/>
</dbReference>
<dbReference type="CDD" id="cd20070">
    <property type="entry name" value="5TM_YidC_Alb3"/>
    <property type="match status" value="1"/>
</dbReference>
<dbReference type="CDD" id="cd19961">
    <property type="entry name" value="EcYidC-like_peri"/>
    <property type="match status" value="1"/>
</dbReference>
<evidence type="ECO:0000259" key="15">
    <source>
        <dbReference type="Pfam" id="PF02096"/>
    </source>
</evidence>
<reference evidence="17 18" key="1">
    <citation type="submission" date="2019-07" db="EMBL/GenBank/DDBJ databases">
        <title>Genome sequencing for Ferrovibrio sp. K5.</title>
        <authorList>
            <person name="Park S.-J."/>
        </authorList>
    </citation>
    <scope>NUCLEOTIDE SEQUENCE [LARGE SCALE GENOMIC DNA]</scope>
    <source>
        <strain evidence="17 18">K5</strain>
    </source>
</reference>
<dbReference type="Proteomes" id="UP000317496">
    <property type="component" value="Chromosome"/>
</dbReference>
<feature type="domain" description="Membrane insertase YidC/Oxa/ALB C-terminal" evidence="15">
    <location>
        <begin position="387"/>
        <end position="588"/>
    </location>
</feature>
<keyword evidence="18" id="KW-1185">Reference proteome</keyword>
<evidence type="ECO:0000256" key="13">
    <source>
        <dbReference type="HAMAP-Rule" id="MF_01810"/>
    </source>
</evidence>
<feature type="transmembrane region" description="Helical" evidence="13">
    <location>
        <begin position="7"/>
        <end position="25"/>
    </location>
</feature>
<dbReference type="PANTHER" id="PTHR12428:SF65">
    <property type="entry name" value="CYTOCHROME C OXIDASE ASSEMBLY PROTEIN COX18, MITOCHONDRIAL"/>
    <property type="match status" value="1"/>
</dbReference>
<keyword evidence="4 13" id="KW-0813">Transport</keyword>
<feature type="domain" description="Membrane insertase YidC N-terminal" evidence="16">
    <location>
        <begin position="90"/>
        <end position="374"/>
    </location>
</feature>
<comment type="function">
    <text evidence="13">Required for the insertion and/or proper folding and/or complex formation of integral membrane proteins into the membrane. Involved in integration of membrane proteins that insert both dependently and independently of the Sec translocase complex, as well as at least some lipoproteins. Aids folding of multispanning membrane proteins.</text>
</comment>
<dbReference type="NCBIfam" id="TIGR03593">
    <property type="entry name" value="yidC_nterm"/>
    <property type="match status" value="1"/>
</dbReference>
<dbReference type="InterPro" id="IPR047196">
    <property type="entry name" value="YidC_ALB_C"/>
</dbReference>
<dbReference type="EMBL" id="CP041636">
    <property type="protein sequence ID" value="QDO97459.1"/>
    <property type="molecule type" value="Genomic_DNA"/>
</dbReference>
<evidence type="ECO:0000313" key="18">
    <source>
        <dbReference type="Proteomes" id="UP000317496"/>
    </source>
</evidence>
<dbReference type="Gene3D" id="2.70.98.90">
    <property type="match status" value="1"/>
</dbReference>
<evidence type="ECO:0000256" key="2">
    <source>
        <dbReference type="ARBA" id="ARBA00010527"/>
    </source>
</evidence>
<evidence type="ECO:0000256" key="9">
    <source>
        <dbReference type="ARBA" id="ARBA00023136"/>
    </source>
</evidence>
<feature type="transmembrane region" description="Helical" evidence="13">
    <location>
        <begin position="382"/>
        <end position="406"/>
    </location>
</feature>
<keyword evidence="7 13" id="KW-0653">Protein transport</keyword>
<name>A0A516H0Z9_9PROT</name>
<keyword evidence="8 13" id="KW-1133">Transmembrane helix</keyword>
<feature type="transmembrane region" description="Helical" evidence="13">
    <location>
        <begin position="455"/>
        <end position="476"/>
    </location>
</feature>
<evidence type="ECO:0000256" key="12">
    <source>
        <dbReference type="ARBA" id="ARBA00033342"/>
    </source>
</evidence>
<sequence length="614" mass="67760">MSDQKNLIIAIAVSVAIMLGFQFFVEAPKQEKLRQQQVAQQQAQTPTAPGAAPGAVPGAPDASGLPALPSLAQQVDQAASRDKALGETPRVKIEGKRLFGSLSLVGGRIDDVVLPEYRETIEKDSKPIHLFSPTGGPSPYYAEFGWTASGSSVALPTGQTRWTADKDVLRPGQPVTLTWENGQGLVFSRKIEIDENYLFTVTQSVENKGGTAVTLFPYALVSRHGTPHTDGLYILHEGPVGVFREKASDGGTLKELSYKDLSDDKAREYDSVGGWVGFTDKYWQAVLVPGAEQSVKARFTHAKPASGVDRYQADYLGGGQQLEAGKSISATSLLFAGAKEVKLIDRYEETHKIAKFELSIDWGWFHFLTKPMFYSIDYLKGLLGNIGLAMLAVTVIVKLIFFPLAYKSYVAMSSMKKLQPEMQKMREKYGEDRAKMQQELMALYKKEKVNPAAGCLPILLQIPVFFALYKVLYIAIEMRHAPFYGWIRDLSAPDPTTWMNGFGLLPWDVPHLGPLQILSIGVWPIIMGISMFLQMKMNPTPPDPVQQKIFALMPLVFTFMLGSFAAGLVIYWSWNNTLSILQQYVIMRRMGVKIGGGAETPDPAQKPPAAKPKK</sequence>
<evidence type="ECO:0000256" key="4">
    <source>
        <dbReference type="ARBA" id="ARBA00022448"/>
    </source>
</evidence>
<comment type="subunit">
    <text evidence="13">Interacts with the Sec translocase complex via SecD. Specifically interacts with transmembrane segments of nascent integral membrane proteins during membrane integration.</text>
</comment>
<evidence type="ECO:0000256" key="3">
    <source>
        <dbReference type="ARBA" id="ARBA00015325"/>
    </source>
</evidence>
<accession>A0A516H0Z9</accession>
<dbReference type="InterPro" id="IPR019998">
    <property type="entry name" value="Membr_insert_YidC"/>
</dbReference>
<dbReference type="Pfam" id="PF14849">
    <property type="entry name" value="YidC_periplas"/>
    <property type="match status" value="1"/>
</dbReference>
<evidence type="ECO:0000256" key="1">
    <source>
        <dbReference type="ARBA" id="ARBA00004429"/>
    </source>
</evidence>
<evidence type="ECO:0000313" key="17">
    <source>
        <dbReference type="EMBL" id="QDO97459.1"/>
    </source>
</evidence>
<evidence type="ECO:0000256" key="10">
    <source>
        <dbReference type="ARBA" id="ARBA00023186"/>
    </source>
</evidence>
<dbReference type="AlphaFoldDB" id="A0A516H0Z9"/>